<dbReference type="eggNOG" id="COG2819">
    <property type="taxonomic scope" value="Bacteria"/>
</dbReference>
<dbReference type="InterPro" id="IPR000801">
    <property type="entry name" value="Esterase-like"/>
</dbReference>
<name>A0A0K1NKV7_9BACT</name>
<evidence type="ECO:0000313" key="3">
    <source>
        <dbReference type="Proteomes" id="UP000060345"/>
    </source>
</evidence>
<dbReference type="RefSeq" id="WP_025079136.1">
    <property type="nucleotide sequence ID" value="NZ_BAKO01000046.1"/>
</dbReference>
<dbReference type="KEGG" id="pfus:ADJ77_06820"/>
<dbReference type="Gene3D" id="3.40.50.1820">
    <property type="entry name" value="alpha/beta hydrolase"/>
    <property type="match status" value="1"/>
</dbReference>
<dbReference type="PANTHER" id="PTHR48098">
    <property type="entry name" value="ENTEROCHELIN ESTERASE-RELATED"/>
    <property type="match status" value="1"/>
</dbReference>
<evidence type="ECO:0000313" key="4">
    <source>
        <dbReference type="Proteomes" id="UP000682005"/>
    </source>
</evidence>
<reference evidence="2 4" key="2">
    <citation type="submission" date="2021-03" db="EMBL/GenBank/DDBJ databases">
        <title>Human Oral Microbial Genomes.</title>
        <authorList>
            <person name="Johnston C.D."/>
            <person name="Chen T."/>
            <person name="Dewhirst F.E."/>
        </authorList>
    </citation>
    <scope>NUCLEOTIDE SEQUENCE [LARGE SCALE GENOMIC DNA]</scope>
    <source>
        <strain evidence="2 4">W1435</strain>
    </source>
</reference>
<keyword evidence="4" id="KW-1185">Reference proteome</keyword>
<dbReference type="SUPFAM" id="SSF53474">
    <property type="entry name" value="alpha/beta-Hydrolases"/>
    <property type="match status" value="1"/>
</dbReference>
<protein>
    <recommendedName>
        <fullName evidence="5">Esterase</fullName>
    </recommendedName>
</protein>
<dbReference type="Proteomes" id="UP000682005">
    <property type="component" value="Chromosome 1"/>
</dbReference>
<dbReference type="PANTHER" id="PTHR48098:SF6">
    <property type="entry name" value="FERRI-BACILLIBACTIN ESTERASE BESA"/>
    <property type="match status" value="1"/>
</dbReference>
<dbReference type="OrthoDB" id="9794761at2"/>
<evidence type="ECO:0000313" key="1">
    <source>
        <dbReference type="EMBL" id="AKU69493.1"/>
    </source>
</evidence>
<gene>
    <name evidence="1" type="ORF">ADJ77_06820</name>
    <name evidence="2" type="ORF">J5A51_06525</name>
</gene>
<organism evidence="1 3">
    <name type="scientific">Prevotella fusca JCM 17724</name>
    <dbReference type="NCBI Taxonomy" id="1236517"/>
    <lineage>
        <taxon>Bacteria</taxon>
        <taxon>Pseudomonadati</taxon>
        <taxon>Bacteroidota</taxon>
        <taxon>Bacteroidia</taxon>
        <taxon>Bacteroidales</taxon>
        <taxon>Prevotellaceae</taxon>
        <taxon>Prevotella</taxon>
    </lineage>
</organism>
<dbReference type="AlphaFoldDB" id="A0A0K1NKV7"/>
<dbReference type="Pfam" id="PF00756">
    <property type="entry name" value="Esterase"/>
    <property type="match status" value="1"/>
</dbReference>
<evidence type="ECO:0000313" key="2">
    <source>
        <dbReference type="EMBL" id="QUB87133.1"/>
    </source>
</evidence>
<proteinExistence type="predicted"/>
<evidence type="ECO:0008006" key="5">
    <source>
        <dbReference type="Google" id="ProtNLM"/>
    </source>
</evidence>
<dbReference type="Proteomes" id="UP000060345">
    <property type="component" value="Chromosome 1"/>
</dbReference>
<dbReference type="InterPro" id="IPR029058">
    <property type="entry name" value="AB_hydrolase_fold"/>
</dbReference>
<dbReference type="EMBL" id="CP012074">
    <property type="protein sequence ID" value="AKU69493.1"/>
    <property type="molecule type" value="Genomic_DNA"/>
</dbReference>
<accession>A0A0K1NKV7</accession>
<sequence length="230" mass="26330">MRHKCETIEIGTHTCILHSEENAKFFLIQPVDSHDTEELEQQITYIEKNTQLPFVHLAIRISKWNAELTPWTAPPVFGKIPFGDGASNTLLYIKEQLLPEINSRYPLNTHKSNTLLGGYSLAGLFALWAAYQPDIPFKGIASASPSAWYTGWLDYAETHQPQVEHAYLSLGDKEEKTKTKLMKTISKDILRQEQLLKEKGVNCKMEWNEGNHFQDNGVRIAKGFLWLMQQ</sequence>
<reference evidence="1 3" key="1">
    <citation type="submission" date="2015-07" db="EMBL/GenBank/DDBJ databases">
        <authorList>
            <person name="Noorani M."/>
        </authorList>
    </citation>
    <scope>NUCLEOTIDE SEQUENCE [LARGE SCALE GENOMIC DNA]</scope>
    <source>
        <strain evidence="1 3">W1435</strain>
    </source>
</reference>
<dbReference type="EMBL" id="CP072370">
    <property type="protein sequence ID" value="QUB87133.1"/>
    <property type="molecule type" value="Genomic_DNA"/>
</dbReference>
<dbReference type="InterPro" id="IPR050583">
    <property type="entry name" value="Mycobacterial_A85_antigen"/>
</dbReference>